<dbReference type="GO" id="GO:0009898">
    <property type="term" value="C:cytoplasmic side of plasma membrane"/>
    <property type="evidence" value="ECO:0007669"/>
    <property type="project" value="TreeGrafter"/>
</dbReference>
<dbReference type="PANTHER" id="PTHR42862:SF1">
    <property type="entry name" value="DELTA-1-PYRROLINE-5-CARBOXYLATE DEHYDROGENASE 2, ISOFORM A-RELATED"/>
    <property type="match status" value="1"/>
</dbReference>
<dbReference type="GO" id="GO:0003842">
    <property type="term" value="F:L-glutamate gamma-semialdehyde dehydrogenase activity"/>
    <property type="evidence" value="ECO:0007669"/>
    <property type="project" value="UniProtKB-EC"/>
</dbReference>
<dbReference type="RefSeq" id="WP_045256581.1">
    <property type="nucleotide sequence ID" value="NZ_JYJB01000006.1"/>
</dbReference>
<dbReference type="EC" id="1.2.1.88" evidence="6"/>
<evidence type="ECO:0000259" key="5">
    <source>
        <dbReference type="Pfam" id="PF01619"/>
    </source>
</evidence>
<dbReference type="GO" id="GO:0010133">
    <property type="term" value="P:L-proline catabolic process to L-glutamate"/>
    <property type="evidence" value="ECO:0007669"/>
    <property type="project" value="TreeGrafter"/>
</dbReference>
<feature type="region of interest" description="Disordered" evidence="3">
    <location>
        <begin position="441"/>
        <end position="470"/>
    </location>
</feature>
<dbReference type="Gene3D" id="3.40.605.10">
    <property type="entry name" value="Aldehyde Dehydrogenase, Chain A, domain 1"/>
    <property type="match status" value="1"/>
</dbReference>
<dbReference type="OrthoDB" id="9812625at2"/>
<dbReference type="InterPro" id="IPR016162">
    <property type="entry name" value="Ald_DH_N"/>
</dbReference>
<evidence type="ECO:0000259" key="4">
    <source>
        <dbReference type="Pfam" id="PF00171"/>
    </source>
</evidence>
<dbReference type="InterPro" id="IPR016163">
    <property type="entry name" value="Ald_DH_C"/>
</dbReference>
<dbReference type="Proteomes" id="UP000033900">
    <property type="component" value="Unassembled WGS sequence"/>
</dbReference>
<dbReference type="Pfam" id="PF00171">
    <property type="entry name" value="Aldedh"/>
    <property type="match status" value="1"/>
</dbReference>
<feature type="domain" description="Aldehyde dehydrogenase" evidence="4">
    <location>
        <begin position="543"/>
        <end position="957"/>
    </location>
</feature>
<dbReference type="InterPro" id="IPR015590">
    <property type="entry name" value="Aldehyde_DH_dom"/>
</dbReference>
<accession>A0A0M2HPU8</accession>
<keyword evidence="2" id="KW-0520">NAD</keyword>
<dbReference type="SUPFAM" id="SSF53720">
    <property type="entry name" value="ALDH-like"/>
    <property type="match status" value="1"/>
</dbReference>
<evidence type="ECO:0000256" key="2">
    <source>
        <dbReference type="ARBA" id="ARBA00023027"/>
    </source>
</evidence>
<dbReference type="Gene3D" id="3.40.309.10">
    <property type="entry name" value="Aldehyde Dehydrogenase, Chain A, domain 2"/>
    <property type="match status" value="1"/>
</dbReference>
<comment type="caution">
    <text evidence="6">The sequence shown here is derived from an EMBL/GenBank/DDBJ whole genome shotgun (WGS) entry which is preliminary data.</text>
</comment>
<dbReference type="EMBL" id="JYJB01000006">
    <property type="protein sequence ID" value="KJL48772.1"/>
    <property type="molecule type" value="Genomic_DNA"/>
</dbReference>
<dbReference type="AlphaFoldDB" id="A0A0M2HPU8"/>
<dbReference type="InterPro" id="IPR050485">
    <property type="entry name" value="Proline_metab_enzyme"/>
</dbReference>
<feature type="compositionally biased region" description="Polar residues" evidence="3">
    <location>
        <begin position="441"/>
        <end position="452"/>
    </location>
</feature>
<dbReference type="GO" id="GO:0004657">
    <property type="term" value="F:proline dehydrogenase activity"/>
    <property type="evidence" value="ECO:0007669"/>
    <property type="project" value="UniProtKB-ARBA"/>
</dbReference>
<dbReference type="Pfam" id="PF01619">
    <property type="entry name" value="Pro_dh"/>
    <property type="match status" value="1"/>
</dbReference>
<evidence type="ECO:0000256" key="3">
    <source>
        <dbReference type="SAM" id="MobiDB-lite"/>
    </source>
</evidence>
<dbReference type="InterPro" id="IPR002872">
    <property type="entry name" value="Proline_DH_dom"/>
</dbReference>
<dbReference type="Gene3D" id="3.20.20.220">
    <property type="match status" value="1"/>
</dbReference>
<evidence type="ECO:0000256" key="1">
    <source>
        <dbReference type="ARBA" id="ARBA00023002"/>
    </source>
</evidence>
<dbReference type="PATRIC" id="fig|273678.4.peg.934"/>
<evidence type="ECO:0000313" key="6">
    <source>
        <dbReference type="EMBL" id="KJL48772.1"/>
    </source>
</evidence>
<dbReference type="PANTHER" id="PTHR42862">
    <property type="entry name" value="DELTA-1-PYRROLINE-5-CARBOXYLATE DEHYDROGENASE 1, ISOFORM A-RELATED"/>
    <property type="match status" value="1"/>
</dbReference>
<dbReference type="InterPro" id="IPR016161">
    <property type="entry name" value="Ald_DH/histidinol_DH"/>
</dbReference>
<organism evidence="6 7">
    <name type="scientific">Microbacterium hydrocarbonoxydans</name>
    <dbReference type="NCBI Taxonomy" id="273678"/>
    <lineage>
        <taxon>Bacteria</taxon>
        <taxon>Bacillati</taxon>
        <taxon>Actinomycetota</taxon>
        <taxon>Actinomycetes</taxon>
        <taxon>Micrococcales</taxon>
        <taxon>Microbacteriaceae</taxon>
        <taxon>Microbacterium</taxon>
    </lineage>
</organism>
<evidence type="ECO:0000313" key="7">
    <source>
        <dbReference type="Proteomes" id="UP000033900"/>
    </source>
</evidence>
<dbReference type="STRING" id="273678.RS84_00939"/>
<proteinExistence type="predicted"/>
<sequence>MSEPSPSASASLEERAAELARRWAAAAPGAAPQDERLAAVIGDAGGRRFALDLTDAVMRTESLRAAASRLRESGTVPPSLPWLFRGTLRATSGLAHVLPAPAVPIARRMLREVLRPLVVDARRAKIEAEIARVRGDDDATAPSASGRVRLELIRLGETVLGEAGAARRLSAIHELIRRDDVDQVAVDVRSVVRPASEWAFDERVADAAAKLAPLYATAATNGVIITLDVAEHDDLDLTIAVFTRLLEDPRLLAMAAGISLPASLPDALPALEELSAWSENRVDQGGAPITVRLRSGAAIAAERAKAALHGWTPATHETDIDAAAALLRCLDRALRPERTRAVRIGVGGADLGIAAYAWLLAQERGVADALELDLLHGQDPGRVRVLARETGAVLLRAPVVDPAEFDITIGQWIRLLDADAPSAADAGKRLLSALLRSTEASLRTTPRGTQNRLAPVHESVRSPAQAPDPEEQLTKAVLGISRGSEDQPFLETAVYSAREIDADAGGAPGFANAPDTDPSLAANREWARQVFARIAAESENPPAATRAVADQETVRALLMRTRESGIQWGSRPASERADVLHRAAAALEGNRGELIAIAAAETGLLLPEGDAEVSRAADSARYYAITARELDAVAGAAFEPAALTVACSSWRAPIAEPADAALAALAAGSAVVLVPAPQALRSASAMAEVLWQAGVPRDALVVADTGLDTALVSIDDVDLVLLSGSRDDAARIRAHRPGLSLLAETAGRNAAIVTASADLDQAAADLVRSAFARGGQAATAVSAVILVGPAGRSKRFARQLADAARSLRAGWPADPAAQVGPLIERPDGAAERSLTRLDDEEEWLVRPRAVGADESGLLWRPGIRVGARPERLSERVTGAVPVLDVMHAPTLEAAIDLHNDIACGLVAALHAHDPAELGLWLERVEAGMLFVNRDTTGSVVQRRPSGGWKHSSLGGGAKSGGPNRLIGLGSWHPRRSVAQSSTLHLRGLDSRITALIEAAQPSLGYEEFEWLRRAALSDALAWDREFGRVRDVSRLGVERNLLRYRPVPVEIRVAADARLHDLLRVVIAAVRAGSAFVLSITDGLPAGVRHALTDLQASVYLESDAEWLERGLRHSAAEGEGGLFGLPRADRVRLVGGADAVAGLRAQLIGAASGADEVSVHDGEVTPAGRIELLTFVREQSITITAHRHGAPDDWTAAVI</sequence>
<keyword evidence="7" id="KW-1185">Reference proteome</keyword>
<reference evidence="6 7" key="1">
    <citation type="submission" date="2015-02" db="EMBL/GenBank/DDBJ databases">
        <title>Draft genome sequences of ten Microbacterium spp. with emphasis on heavy metal contaminated environments.</title>
        <authorList>
            <person name="Corretto E."/>
        </authorList>
    </citation>
    <scope>NUCLEOTIDE SEQUENCE [LARGE SCALE GENOMIC DNA]</scope>
    <source>
        <strain evidence="6 7">SA35</strain>
    </source>
</reference>
<feature type="domain" description="Proline dehydrogenase" evidence="5">
    <location>
        <begin position="148"/>
        <end position="401"/>
    </location>
</feature>
<keyword evidence="1 6" id="KW-0560">Oxidoreductase</keyword>
<gene>
    <name evidence="6" type="primary">rocA1</name>
    <name evidence="6" type="ORF">RS84_00939</name>
</gene>
<name>A0A0M2HPU8_9MICO</name>
<dbReference type="InterPro" id="IPR029041">
    <property type="entry name" value="FAD-linked_oxidoreductase-like"/>
</dbReference>
<protein>
    <submittedName>
        <fullName evidence="6">1-pyrroline-5-carboxylate dehydrogenase 1</fullName>
        <ecNumber evidence="6">1.2.1.88</ecNumber>
    </submittedName>
</protein>
<dbReference type="SUPFAM" id="SSF51730">
    <property type="entry name" value="FAD-linked oxidoreductase"/>
    <property type="match status" value="1"/>
</dbReference>